<name>A0A1A0V489_9MYCO</name>
<accession>A0A1A0V489</accession>
<dbReference type="PANTHER" id="PTHR39332:SF7">
    <property type="entry name" value="SRPBCC FAMILY PROTEIN"/>
    <property type="match status" value="1"/>
</dbReference>
<organism evidence="1 2">
    <name type="scientific">Mycobacterium colombiense</name>
    <dbReference type="NCBI Taxonomy" id="339268"/>
    <lineage>
        <taxon>Bacteria</taxon>
        <taxon>Bacillati</taxon>
        <taxon>Actinomycetota</taxon>
        <taxon>Actinomycetes</taxon>
        <taxon>Mycobacteriales</taxon>
        <taxon>Mycobacteriaceae</taxon>
        <taxon>Mycobacterium</taxon>
        <taxon>Mycobacterium avium complex (MAC)</taxon>
    </lineage>
</organism>
<dbReference type="EMBL" id="LZSX01000109">
    <property type="protein sequence ID" value="OBB78032.1"/>
    <property type="molecule type" value="Genomic_DNA"/>
</dbReference>
<reference evidence="1 2" key="1">
    <citation type="submission" date="2016-06" db="EMBL/GenBank/DDBJ databases">
        <authorList>
            <person name="Kjaerup R.B."/>
            <person name="Dalgaard T.S."/>
            <person name="Juul-Madsen H.R."/>
        </authorList>
    </citation>
    <scope>NUCLEOTIDE SEQUENCE [LARGE SCALE GENOMIC DNA]</scope>
    <source>
        <strain evidence="1 2">852002-51834_SCH5396731</strain>
    </source>
</reference>
<dbReference type="Pfam" id="PF10604">
    <property type="entry name" value="Polyketide_cyc2"/>
    <property type="match status" value="1"/>
</dbReference>
<evidence type="ECO:0000313" key="2">
    <source>
        <dbReference type="Proteomes" id="UP000091914"/>
    </source>
</evidence>
<dbReference type="PANTHER" id="PTHR39332">
    <property type="entry name" value="BLL4707 PROTEIN"/>
    <property type="match status" value="1"/>
</dbReference>
<dbReference type="RefSeq" id="WP_064886150.1">
    <property type="nucleotide sequence ID" value="NZ_LZSX01000109.1"/>
</dbReference>
<comment type="caution">
    <text evidence="1">The sequence shown here is derived from an EMBL/GenBank/DDBJ whole genome shotgun (WGS) entry which is preliminary data.</text>
</comment>
<dbReference type="CDD" id="cd07821">
    <property type="entry name" value="PYR_PYL_RCAR_like"/>
    <property type="match status" value="1"/>
</dbReference>
<sequence length="141" mass="15618">MTEVRQYCELGASAQQVWSLVTDFGRFVEMLVASRDGTVRTRGAGVGMLRTVTVGGEHMIERLDEIDERRWRTRYSMIATGPFPVADYRATITLNPLGENRCALTWAGSFIPHGASESDAAEAVRSVYVEGIALMRQRFGG</sequence>
<evidence type="ECO:0000313" key="1">
    <source>
        <dbReference type="EMBL" id="OBB78032.1"/>
    </source>
</evidence>
<protein>
    <recommendedName>
        <fullName evidence="3">SRPBCC family protein</fullName>
    </recommendedName>
</protein>
<gene>
    <name evidence="1" type="ORF">A5760_22615</name>
</gene>
<dbReference type="Gene3D" id="3.30.530.20">
    <property type="match status" value="1"/>
</dbReference>
<dbReference type="Proteomes" id="UP000091914">
    <property type="component" value="Unassembled WGS sequence"/>
</dbReference>
<dbReference type="SUPFAM" id="SSF55961">
    <property type="entry name" value="Bet v1-like"/>
    <property type="match status" value="1"/>
</dbReference>
<dbReference type="InterPro" id="IPR019587">
    <property type="entry name" value="Polyketide_cyclase/dehydratase"/>
</dbReference>
<dbReference type="OrthoDB" id="6024794at2"/>
<dbReference type="AlphaFoldDB" id="A0A1A0V489"/>
<dbReference type="InterPro" id="IPR023393">
    <property type="entry name" value="START-like_dom_sf"/>
</dbReference>
<proteinExistence type="predicted"/>
<evidence type="ECO:0008006" key="3">
    <source>
        <dbReference type="Google" id="ProtNLM"/>
    </source>
</evidence>